<dbReference type="STRING" id="4846.A0A367KI98"/>
<proteinExistence type="inferred from homology"/>
<protein>
    <submittedName>
        <fullName evidence="3">Uncharacterized protein</fullName>
    </submittedName>
</protein>
<dbReference type="EMBL" id="PJQM01001635">
    <property type="protein sequence ID" value="RCI01860.1"/>
    <property type="molecule type" value="Genomic_DNA"/>
</dbReference>
<feature type="region of interest" description="Disordered" evidence="2">
    <location>
        <begin position="1"/>
        <end position="32"/>
    </location>
</feature>
<keyword evidence="4" id="KW-1185">Reference proteome</keyword>
<dbReference type="AlphaFoldDB" id="A0A367KI98"/>
<dbReference type="Pfam" id="PF05794">
    <property type="entry name" value="Tcp11"/>
    <property type="match status" value="1"/>
</dbReference>
<dbReference type="PANTHER" id="PTHR12832:SF11">
    <property type="entry name" value="LD23868P"/>
    <property type="match status" value="1"/>
</dbReference>
<accession>A0A367KI98</accession>
<organism evidence="3 4">
    <name type="scientific">Rhizopus stolonifer</name>
    <name type="common">Rhizopus nigricans</name>
    <dbReference type="NCBI Taxonomy" id="4846"/>
    <lineage>
        <taxon>Eukaryota</taxon>
        <taxon>Fungi</taxon>
        <taxon>Fungi incertae sedis</taxon>
        <taxon>Mucoromycota</taxon>
        <taxon>Mucoromycotina</taxon>
        <taxon>Mucoromycetes</taxon>
        <taxon>Mucorales</taxon>
        <taxon>Mucorineae</taxon>
        <taxon>Rhizopodaceae</taxon>
        <taxon>Rhizopus</taxon>
    </lineage>
</organism>
<dbReference type="GO" id="GO:0010737">
    <property type="term" value="P:protein kinase A signaling"/>
    <property type="evidence" value="ECO:0007669"/>
    <property type="project" value="TreeGrafter"/>
</dbReference>
<dbReference type="Proteomes" id="UP000253551">
    <property type="component" value="Unassembled WGS sequence"/>
</dbReference>
<comment type="similarity">
    <text evidence="1">Belongs to the TCP11 family.</text>
</comment>
<reference evidence="3 4" key="1">
    <citation type="journal article" date="2018" name="G3 (Bethesda)">
        <title>Phylogenetic and Phylogenomic Definition of Rhizopus Species.</title>
        <authorList>
            <person name="Gryganskyi A.P."/>
            <person name="Golan J."/>
            <person name="Dolatabadi S."/>
            <person name="Mondo S."/>
            <person name="Robb S."/>
            <person name="Idnurm A."/>
            <person name="Muszewska A."/>
            <person name="Steczkiewicz K."/>
            <person name="Masonjones S."/>
            <person name="Liao H.L."/>
            <person name="Gajdeczka M.T."/>
            <person name="Anike F."/>
            <person name="Vuek A."/>
            <person name="Anishchenko I.M."/>
            <person name="Voigt K."/>
            <person name="de Hoog G.S."/>
            <person name="Smith M.E."/>
            <person name="Heitman J."/>
            <person name="Vilgalys R."/>
            <person name="Stajich J.E."/>
        </authorList>
    </citation>
    <scope>NUCLEOTIDE SEQUENCE [LARGE SCALE GENOMIC DNA]</scope>
    <source>
        <strain evidence="3 4">LSU 92-RS-03</strain>
    </source>
</reference>
<evidence type="ECO:0000313" key="4">
    <source>
        <dbReference type="Proteomes" id="UP000253551"/>
    </source>
</evidence>
<dbReference type="OrthoDB" id="276323at2759"/>
<name>A0A367KI98_RHIST</name>
<gene>
    <name evidence="3" type="ORF">CU098_010690</name>
</gene>
<sequence length="485" mass="57159">MLKEKEQEQKEDEEQQQQQEQEQQKNHVGISISKSTSRINKRYYSIWCRQTKKRYPFSSIRSYRKLDKKHITKKHTASDWIPPINIDSLQELSFYHIITNLSLRHDLVFDAHLQFRPNMEGTRGKEKRIAADVYWKQVEHAITLKSFDFLKVVIQELSRLLISLMEIPGNWPSFVTKDCILQMLDQDLIVQQLKSGCFEGQRMVEFLQALFTELLMGKEQDNIESMYSLFLKGNYAMALRCCFGLIEAIRLNGANFILGYYRHFLITTCAEFELRWFTKNAYSLDSVVQWWRLTASRLGDQASFKEIYYAGLVYLISDTKDITQALSIQQLEQWPITLQFDEKRMTHQFRYEFQLILLLAIITIPYRHHQHFEQLKKTIGHLHQQHYRGVITQHQFQFMVWKACDGTQKDRVLYQNMKPGSVIFNIMYKRVCDQLMYIAQHGVCCQVHALEGLETELLSLGTKLKLLAGLNLKTFGDLYQTLGMA</sequence>
<evidence type="ECO:0000313" key="3">
    <source>
        <dbReference type="EMBL" id="RCI01860.1"/>
    </source>
</evidence>
<dbReference type="PANTHER" id="PTHR12832">
    <property type="entry name" value="TESTIS-SPECIFIC PROTEIN PBS13 T-COMPLEX 11"/>
    <property type="match status" value="1"/>
</dbReference>
<evidence type="ECO:0000256" key="2">
    <source>
        <dbReference type="SAM" id="MobiDB-lite"/>
    </source>
</evidence>
<evidence type="ECO:0000256" key="1">
    <source>
        <dbReference type="ARBA" id="ARBA00010954"/>
    </source>
</evidence>
<dbReference type="InterPro" id="IPR008862">
    <property type="entry name" value="Tcp11"/>
</dbReference>
<comment type="caution">
    <text evidence="3">The sequence shown here is derived from an EMBL/GenBank/DDBJ whole genome shotgun (WGS) entry which is preliminary data.</text>
</comment>